<protein>
    <submittedName>
        <fullName evidence="1">Uncharacterized protein</fullName>
    </submittedName>
</protein>
<dbReference type="OrthoDB" id="5419802at2759"/>
<accession>A0A5N5XHN4</accession>
<sequence>MGGAATCLLSLNPSRRIEEVDLVVHVDHRMITAGRLTTQLLTSLPSDFDVVNQFGHTIPAYRLGRPGQAAQLVELEVFDYESWPQRPQYNVRAATRKTLNINGQGRQGSAKEATDIRDIMSMIPLAAPGKPELDFNQNQGFQNALANLLQKRPALAQTLKAKIKCGTIFQN</sequence>
<name>A0A5N5XHN4_9EURO</name>
<dbReference type="EMBL" id="ML732149">
    <property type="protein sequence ID" value="KAB8079707.1"/>
    <property type="molecule type" value="Genomic_DNA"/>
</dbReference>
<organism evidence="1 2">
    <name type="scientific">Aspergillus leporis</name>
    <dbReference type="NCBI Taxonomy" id="41062"/>
    <lineage>
        <taxon>Eukaryota</taxon>
        <taxon>Fungi</taxon>
        <taxon>Dikarya</taxon>
        <taxon>Ascomycota</taxon>
        <taxon>Pezizomycotina</taxon>
        <taxon>Eurotiomycetes</taxon>
        <taxon>Eurotiomycetidae</taxon>
        <taxon>Eurotiales</taxon>
        <taxon>Aspergillaceae</taxon>
        <taxon>Aspergillus</taxon>
        <taxon>Aspergillus subgen. Circumdati</taxon>
    </lineage>
</organism>
<keyword evidence="2" id="KW-1185">Reference proteome</keyword>
<evidence type="ECO:0000313" key="2">
    <source>
        <dbReference type="Proteomes" id="UP000326565"/>
    </source>
</evidence>
<dbReference type="AlphaFoldDB" id="A0A5N5XHN4"/>
<evidence type="ECO:0000313" key="1">
    <source>
        <dbReference type="EMBL" id="KAB8079707.1"/>
    </source>
</evidence>
<dbReference type="Proteomes" id="UP000326565">
    <property type="component" value="Unassembled WGS sequence"/>
</dbReference>
<gene>
    <name evidence="1" type="ORF">BDV29DRAFT_151623</name>
</gene>
<reference evidence="1 2" key="1">
    <citation type="submission" date="2019-04" db="EMBL/GenBank/DDBJ databases">
        <title>Friends and foes A comparative genomics study of 23 Aspergillus species from section Flavi.</title>
        <authorList>
            <consortium name="DOE Joint Genome Institute"/>
            <person name="Kjaerbolling I."/>
            <person name="Vesth T."/>
            <person name="Frisvad J.C."/>
            <person name="Nybo J.L."/>
            <person name="Theobald S."/>
            <person name="Kildgaard S."/>
            <person name="Isbrandt T."/>
            <person name="Kuo A."/>
            <person name="Sato A."/>
            <person name="Lyhne E.K."/>
            <person name="Kogle M.E."/>
            <person name="Wiebenga A."/>
            <person name="Kun R.S."/>
            <person name="Lubbers R.J."/>
            <person name="Makela M.R."/>
            <person name="Barry K."/>
            <person name="Chovatia M."/>
            <person name="Clum A."/>
            <person name="Daum C."/>
            <person name="Haridas S."/>
            <person name="He G."/>
            <person name="LaButti K."/>
            <person name="Lipzen A."/>
            <person name="Mondo S."/>
            <person name="Riley R."/>
            <person name="Salamov A."/>
            <person name="Simmons B.A."/>
            <person name="Magnuson J.K."/>
            <person name="Henrissat B."/>
            <person name="Mortensen U.H."/>
            <person name="Larsen T.O."/>
            <person name="Devries R.P."/>
            <person name="Grigoriev I.V."/>
            <person name="Machida M."/>
            <person name="Baker S.E."/>
            <person name="Andersen M.R."/>
        </authorList>
    </citation>
    <scope>NUCLEOTIDE SEQUENCE [LARGE SCALE GENOMIC DNA]</scope>
    <source>
        <strain evidence="1 2">CBS 151.66</strain>
    </source>
</reference>
<proteinExistence type="predicted"/>